<organism evidence="1 2">
    <name type="scientific">Halobium palmae</name>
    <dbReference type="NCBI Taxonomy" id="1776492"/>
    <lineage>
        <taxon>Archaea</taxon>
        <taxon>Methanobacteriati</taxon>
        <taxon>Methanobacteriota</taxon>
        <taxon>Stenosarchaea group</taxon>
        <taxon>Halobacteria</taxon>
        <taxon>Halobacteriales</taxon>
        <taxon>Haloferacaceae</taxon>
        <taxon>Halobium</taxon>
    </lineage>
</organism>
<gene>
    <name evidence="1" type="ORF">ACFQE1_20750</name>
</gene>
<accession>A0ABD5S512</accession>
<evidence type="ECO:0000313" key="2">
    <source>
        <dbReference type="Proteomes" id="UP001596328"/>
    </source>
</evidence>
<dbReference type="Proteomes" id="UP001596328">
    <property type="component" value="Unassembled WGS sequence"/>
</dbReference>
<dbReference type="EMBL" id="JBHSWU010001365">
    <property type="protein sequence ID" value="MFC6726755.1"/>
    <property type="molecule type" value="Genomic_DNA"/>
</dbReference>
<name>A0ABD5S512_9EURY</name>
<reference evidence="1 2" key="1">
    <citation type="journal article" date="2019" name="Int. J. Syst. Evol. Microbiol.">
        <title>The Global Catalogue of Microorganisms (GCM) 10K type strain sequencing project: providing services to taxonomists for standard genome sequencing and annotation.</title>
        <authorList>
            <consortium name="The Broad Institute Genomics Platform"/>
            <consortium name="The Broad Institute Genome Sequencing Center for Infectious Disease"/>
            <person name="Wu L."/>
            <person name="Ma J."/>
        </authorList>
    </citation>
    <scope>NUCLEOTIDE SEQUENCE [LARGE SCALE GENOMIC DNA]</scope>
    <source>
        <strain evidence="1 2">NBRC 111368</strain>
    </source>
</reference>
<keyword evidence="2" id="KW-1185">Reference proteome</keyword>
<dbReference type="AlphaFoldDB" id="A0ABD5S512"/>
<evidence type="ECO:0000313" key="1">
    <source>
        <dbReference type="EMBL" id="MFC6726755.1"/>
    </source>
</evidence>
<feature type="non-terminal residue" evidence="1">
    <location>
        <position position="1"/>
    </location>
</feature>
<proteinExistence type="predicted"/>
<sequence length="82" mass="8957">TIAQVGVYHDERVPVALTGLLNEEVSIETINGRRESDWRRTLAMAPSVDLSSVVGPAFDMSDYEAGFEAEADRDGVKVVLHP</sequence>
<protein>
    <submittedName>
        <fullName evidence="1">Zn-dependent alcohol dehydrogenase</fullName>
    </submittedName>
</protein>
<comment type="caution">
    <text evidence="1">The sequence shown here is derived from an EMBL/GenBank/DDBJ whole genome shotgun (WGS) entry which is preliminary data.</text>
</comment>